<keyword evidence="1" id="KW-0472">Membrane</keyword>
<reference evidence="3" key="1">
    <citation type="submission" date="2017-02" db="EMBL/GenBank/DDBJ databases">
        <authorList>
            <person name="Varghese N."/>
            <person name="Submissions S."/>
        </authorList>
    </citation>
    <scope>NUCLEOTIDE SEQUENCE [LARGE SCALE GENOMIC DNA]</scope>
    <source>
        <strain evidence="3">DSM 3072</strain>
    </source>
</reference>
<sequence>MDAIFSRSILVSLFCAAIHCFFNLIISLPIVMFFENLLLFIFSFYSRDYTEYKKRKC</sequence>
<keyword evidence="1" id="KW-0812">Transmembrane</keyword>
<organism evidence="2 3">
    <name type="scientific">Succinivibrio dextrinosolvens DSM 3072</name>
    <dbReference type="NCBI Taxonomy" id="1123324"/>
    <lineage>
        <taxon>Bacteria</taxon>
        <taxon>Pseudomonadati</taxon>
        <taxon>Pseudomonadota</taxon>
        <taxon>Gammaproteobacteria</taxon>
        <taxon>Aeromonadales</taxon>
        <taxon>Succinivibrionaceae</taxon>
        <taxon>Succinivibrio</taxon>
    </lineage>
</organism>
<gene>
    <name evidence="2" type="ORF">SAMN02745213_02404</name>
</gene>
<evidence type="ECO:0000313" key="2">
    <source>
        <dbReference type="EMBL" id="SKA71744.1"/>
    </source>
</evidence>
<evidence type="ECO:0000256" key="1">
    <source>
        <dbReference type="SAM" id="Phobius"/>
    </source>
</evidence>
<feature type="transmembrane region" description="Helical" evidence="1">
    <location>
        <begin position="16"/>
        <end position="45"/>
    </location>
</feature>
<proteinExistence type="predicted"/>
<dbReference type="EMBL" id="FUXX01000103">
    <property type="protein sequence ID" value="SKA71744.1"/>
    <property type="molecule type" value="Genomic_DNA"/>
</dbReference>
<evidence type="ECO:0000313" key="3">
    <source>
        <dbReference type="Proteomes" id="UP000242432"/>
    </source>
</evidence>
<name>A0A1T4W365_9GAMM</name>
<dbReference type="AlphaFoldDB" id="A0A1T4W365"/>
<dbReference type="Proteomes" id="UP000242432">
    <property type="component" value="Unassembled WGS sequence"/>
</dbReference>
<protein>
    <submittedName>
        <fullName evidence="2">Uncharacterized protein</fullName>
    </submittedName>
</protein>
<keyword evidence="3" id="KW-1185">Reference proteome</keyword>
<keyword evidence="1" id="KW-1133">Transmembrane helix</keyword>
<accession>A0A1T4W365</accession>